<evidence type="ECO:0000313" key="2">
    <source>
        <dbReference type="Proteomes" id="UP000282435"/>
    </source>
</evidence>
<proteinExistence type="predicted"/>
<evidence type="ECO:0008006" key="3">
    <source>
        <dbReference type="Google" id="ProtNLM"/>
    </source>
</evidence>
<accession>A0A3S9SML5</accession>
<dbReference type="OrthoDB" id="8606701at2"/>
<organism evidence="1 2">
    <name type="scientific">Eikenella corrodens</name>
    <dbReference type="NCBI Taxonomy" id="539"/>
    <lineage>
        <taxon>Bacteria</taxon>
        <taxon>Pseudomonadati</taxon>
        <taxon>Pseudomonadota</taxon>
        <taxon>Betaproteobacteria</taxon>
        <taxon>Neisseriales</taxon>
        <taxon>Neisseriaceae</taxon>
        <taxon>Eikenella</taxon>
    </lineage>
</organism>
<gene>
    <name evidence="1" type="ORF">ELB75_02080</name>
</gene>
<dbReference type="EMBL" id="CP034670">
    <property type="protein sequence ID" value="AZR60750.1"/>
    <property type="molecule type" value="Genomic_DNA"/>
</dbReference>
<evidence type="ECO:0000313" key="1">
    <source>
        <dbReference type="EMBL" id="AZR60750.1"/>
    </source>
</evidence>
<protein>
    <recommendedName>
        <fullName evidence="3">Transposase</fullName>
    </recommendedName>
</protein>
<dbReference type="AlphaFoldDB" id="A0A3S9SML5"/>
<sequence length="79" mass="8354">MDTQLAKSNLCDKTSDVGRTAADNRLFVEAVLQIVRAGSLWPDLLPHPAIGAASANAAAIRVWQAVSPLFLKHCAAISV</sequence>
<dbReference type="Proteomes" id="UP000282435">
    <property type="component" value="Chromosome"/>
</dbReference>
<reference evidence="1 2" key="1">
    <citation type="submission" date="2018-12" db="EMBL/GenBank/DDBJ databases">
        <title>Genome sequencing of Eikenella corrodens KCOM 3110 (= JS217).</title>
        <authorList>
            <person name="Koo J.-K."/>
            <person name="Park S.-N."/>
            <person name="Lim Y.K."/>
        </authorList>
    </citation>
    <scope>NUCLEOTIDE SEQUENCE [LARGE SCALE GENOMIC DNA]</scope>
    <source>
        <strain evidence="1 2">KCOM 3110</strain>
    </source>
</reference>
<name>A0A3S9SML5_EIKCO</name>